<evidence type="ECO:0000256" key="1">
    <source>
        <dbReference type="SAM" id="SignalP"/>
    </source>
</evidence>
<keyword evidence="1" id="KW-0732">Signal</keyword>
<proteinExistence type="predicted"/>
<evidence type="ECO:0000313" key="4">
    <source>
        <dbReference type="Proteomes" id="UP000315167"/>
    </source>
</evidence>
<name>A0A562LA37_9GAMM</name>
<accession>A0A562LA37</accession>
<dbReference type="InterPro" id="IPR025164">
    <property type="entry name" value="Toastrack_DUF4097"/>
</dbReference>
<dbReference type="RefSeq" id="WP_144898221.1">
    <property type="nucleotide sequence ID" value="NZ_VLKN01000002.1"/>
</dbReference>
<organism evidence="3 4">
    <name type="scientific">Luteimonas cucumeris</name>
    <dbReference type="NCBI Taxonomy" id="985012"/>
    <lineage>
        <taxon>Bacteria</taxon>
        <taxon>Pseudomonadati</taxon>
        <taxon>Pseudomonadota</taxon>
        <taxon>Gammaproteobacteria</taxon>
        <taxon>Lysobacterales</taxon>
        <taxon>Lysobacteraceae</taxon>
        <taxon>Luteimonas</taxon>
    </lineage>
</organism>
<dbReference type="AlphaFoldDB" id="A0A562LA37"/>
<dbReference type="OrthoDB" id="7056452at2"/>
<sequence>MKLRLLVLALVAGLSAPAWAAKPIDETRPLDPRGRVEISNVKGRIEVRVWDKPEVHIGGSLGDGVERFEIEGDRNHLEIDVRYPNNSGNSEPTTLLLKVPTLASLDIDGVAVDVDVSGTAGAQLDIDSVSGGVAVAGAPRRADIESVSGDLDLTLNTPEVSAQSVSGDINLRGRLVNGEIDTESVSGSIEIDSRGERLRRVSASTVSGDMTIRASLADGGRIDTETVSGDVSIIMPKNLSARVSGQSFSGDLEAPNANINRAKYGPGADFEQSYGKGSGEIRMETFSGSARLKLE</sequence>
<gene>
    <name evidence="3" type="ORF">IP90_00662</name>
</gene>
<protein>
    <submittedName>
        <fullName evidence="3">Putative adhesin</fullName>
    </submittedName>
</protein>
<dbReference type="Gene3D" id="2.160.20.120">
    <property type="match status" value="1"/>
</dbReference>
<evidence type="ECO:0000313" key="3">
    <source>
        <dbReference type="EMBL" id="TWI04529.1"/>
    </source>
</evidence>
<dbReference type="Pfam" id="PF13349">
    <property type="entry name" value="DUF4097"/>
    <property type="match status" value="1"/>
</dbReference>
<keyword evidence="4" id="KW-1185">Reference proteome</keyword>
<dbReference type="Proteomes" id="UP000315167">
    <property type="component" value="Unassembled WGS sequence"/>
</dbReference>
<evidence type="ECO:0000259" key="2">
    <source>
        <dbReference type="Pfam" id="PF13349"/>
    </source>
</evidence>
<comment type="caution">
    <text evidence="3">The sequence shown here is derived from an EMBL/GenBank/DDBJ whole genome shotgun (WGS) entry which is preliminary data.</text>
</comment>
<dbReference type="EMBL" id="VLKN01000002">
    <property type="protein sequence ID" value="TWI04529.1"/>
    <property type="molecule type" value="Genomic_DNA"/>
</dbReference>
<feature type="domain" description="DUF4097" evidence="2">
    <location>
        <begin position="105"/>
        <end position="214"/>
    </location>
</feature>
<feature type="chain" id="PRO_5021878420" evidence="1">
    <location>
        <begin position="21"/>
        <end position="295"/>
    </location>
</feature>
<feature type="signal peptide" evidence="1">
    <location>
        <begin position="1"/>
        <end position="20"/>
    </location>
</feature>
<reference evidence="3 4" key="1">
    <citation type="journal article" date="2015" name="Stand. Genomic Sci.">
        <title>Genomic Encyclopedia of Bacterial and Archaeal Type Strains, Phase III: the genomes of soil and plant-associated and newly described type strains.</title>
        <authorList>
            <person name="Whitman W.B."/>
            <person name="Woyke T."/>
            <person name="Klenk H.P."/>
            <person name="Zhou Y."/>
            <person name="Lilburn T.G."/>
            <person name="Beck B.J."/>
            <person name="De Vos P."/>
            <person name="Vandamme P."/>
            <person name="Eisen J.A."/>
            <person name="Garrity G."/>
            <person name="Hugenholtz P."/>
            <person name="Kyrpides N.C."/>
        </authorList>
    </citation>
    <scope>NUCLEOTIDE SEQUENCE [LARGE SCALE GENOMIC DNA]</scope>
    <source>
        <strain evidence="3 4">CGMCC 1.10821</strain>
    </source>
</reference>